<evidence type="ECO:0000313" key="3">
    <source>
        <dbReference type="Proteomes" id="UP000563601"/>
    </source>
</evidence>
<gene>
    <name evidence="2" type="ORF">HNQ53_003169</name>
</gene>
<proteinExistence type="predicted"/>
<sequence>MPRRGSRSRLVSSRRAAEEGAQRNAGPDLGQIAEDLEAEGRTTEDIGPKGATGFMAAVINVLVI</sequence>
<dbReference type="Proteomes" id="UP000563601">
    <property type="component" value="Unassembled WGS sequence"/>
</dbReference>
<evidence type="ECO:0000256" key="1">
    <source>
        <dbReference type="SAM" id="MobiDB-lite"/>
    </source>
</evidence>
<name>A0AA89PN31_9GAMM</name>
<dbReference type="EMBL" id="JACHHR010000004">
    <property type="protein sequence ID" value="MBB5212928.1"/>
    <property type="molecule type" value="Genomic_DNA"/>
</dbReference>
<protein>
    <submittedName>
        <fullName evidence="2">Uncharacterized protein</fullName>
    </submittedName>
</protein>
<reference evidence="2 3" key="1">
    <citation type="submission" date="2020-08" db="EMBL/GenBank/DDBJ databases">
        <title>Genomic Encyclopedia of Type Strains, Phase IV (KMG-IV): sequencing the most valuable type-strain genomes for metagenomic binning, comparative biology and taxonomic classification.</title>
        <authorList>
            <person name="Goeker M."/>
        </authorList>
    </citation>
    <scope>NUCLEOTIDE SEQUENCE [LARGE SCALE GENOMIC DNA]</scope>
    <source>
        <strain evidence="2 3">DSM 11525</strain>
    </source>
</reference>
<feature type="region of interest" description="Disordered" evidence="1">
    <location>
        <begin position="1"/>
        <end position="30"/>
    </location>
</feature>
<comment type="caution">
    <text evidence="2">The sequence shown here is derived from an EMBL/GenBank/DDBJ whole genome shotgun (WGS) entry which is preliminary data.</text>
</comment>
<accession>A0AA89PN31</accession>
<dbReference type="AlphaFoldDB" id="A0AA89PN31"/>
<organism evidence="2 3">
    <name type="scientific">Microbulbifer hydrolyticus</name>
    <dbReference type="NCBI Taxonomy" id="48074"/>
    <lineage>
        <taxon>Bacteria</taxon>
        <taxon>Pseudomonadati</taxon>
        <taxon>Pseudomonadota</taxon>
        <taxon>Gammaproteobacteria</taxon>
        <taxon>Cellvibrionales</taxon>
        <taxon>Microbulbiferaceae</taxon>
        <taxon>Microbulbifer</taxon>
    </lineage>
</organism>
<evidence type="ECO:0000313" key="2">
    <source>
        <dbReference type="EMBL" id="MBB5212928.1"/>
    </source>
</evidence>